<proteinExistence type="inferred from homology"/>
<dbReference type="InterPro" id="IPR000253">
    <property type="entry name" value="FHA_dom"/>
</dbReference>
<dbReference type="GO" id="GO:0004672">
    <property type="term" value="F:protein kinase activity"/>
    <property type="evidence" value="ECO:0007669"/>
    <property type="project" value="InterPro"/>
</dbReference>
<dbReference type="Pfam" id="PF00498">
    <property type="entry name" value="FHA"/>
    <property type="match status" value="1"/>
</dbReference>
<dbReference type="InterPro" id="IPR008271">
    <property type="entry name" value="Ser/Thr_kinase_AS"/>
</dbReference>
<dbReference type="PROSITE" id="PS50011">
    <property type="entry name" value="PROTEIN_KINASE_DOM"/>
    <property type="match status" value="1"/>
</dbReference>
<accession>A0AAN7Z2Q7</accession>
<dbReference type="AlphaFoldDB" id="A0AAN7Z2Q7"/>
<protein>
    <recommendedName>
        <fullName evidence="2">Protein kinase domain-containing protein</fullName>
    </recommendedName>
</protein>
<feature type="domain" description="Protein kinase" evidence="2">
    <location>
        <begin position="206"/>
        <end position="467"/>
    </location>
</feature>
<dbReference type="Gene3D" id="2.60.200.20">
    <property type="match status" value="1"/>
</dbReference>
<sequence length="569" mass="64513">MNKTTLRPTMSNDQPVAQIFCRYIDKPLPKHFRPGSKLTCDCWLVRIDNVPKAAGSLQSLAPVWTYLCLLANRFKLEELQERSRPILFSIPLCRRMLILYPSEIAIPHPYVSRKHFVIYSVVYEADAQPLLYVRDYGSLCGTYVDRPCSRRIRLLPSSGYLLSQSEIIRIQPYWEFHVYLSGACPRGSMLNQIRNNETELEKAGFLINERLLGSGALASVHLALNLKSGRQVACKVHRLTHFRRTQRSPTTIRRILDETNILSRVTHFVAAFRSPDMLYTFTELATGGDLFSMRLKYLDGIPEMDTKLIIRQIVEAISYLHQHQIAHRDLKPENIFFATGPMLPARIIVGDLGFAKVAASGRMASEVGTPTYMAPEMCRGQGHGLEVDIWSLGMISLFLVVSDWDNFRLLNSFDQNAVDASLMTAFSELYKGNKTLSEGFKGFIRKCLSVNPWNRMTAEVSKEHPWFLSSGSRLDNQIKEVTKGWKPSSVVHNSVQDLDILVSTEARETPSTVSLEETARAELDIAEHKDTEVSHYFRENEPTIKKAYQVIPNSLVIKLTGTCGDSTYI</sequence>
<dbReference type="EMBL" id="JAWHQM010000006">
    <property type="protein sequence ID" value="KAK5627662.1"/>
    <property type="molecule type" value="Genomic_DNA"/>
</dbReference>
<dbReference type="SUPFAM" id="SSF49879">
    <property type="entry name" value="SMAD/FHA domain"/>
    <property type="match status" value="1"/>
</dbReference>
<dbReference type="SUPFAM" id="SSF56112">
    <property type="entry name" value="Protein kinase-like (PK-like)"/>
    <property type="match status" value="1"/>
</dbReference>
<dbReference type="Pfam" id="PF00069">
    <property type="entry name" value="Pkinase"/>
    <property type="match status" value="1"/>
</dbReference>
<dbReference type="PANTHER" id="PTHR24347">
    <property type="entry name" value="SERINE/THREONINE-PROTEIN KINASE"/>
    <property type="match status" value="1"/>
</dbReference>
<evidence type="ECO:0000256" key="1">
    <source>
        <dbReference type="ARBA" id="ARBA00005575"/>
    </source>
</evidence>
<evidence type="ECO:0000259" key="2">
    <source>
        <dbReference type="PROSITE" id="PS50011"/>
    </source>
</evidence>
<dbReference type="GO" id="GO:0005524">
    <property type="term" value="F:ATP binding"/>
    <property type="evidence" value="ECO:0007669"/>
    <property type="project" value="InterPro"/>
</dbReference>
<dbReference type="Proteomes" id="UP001305414">
    <property type="component" value="Unassembled WGS sequence"/>
</dbReference>
<keyword evidence="4" id="KW-1185">Reference proteome</keyword>
<comment type="caution">
    <text evidence="3">The sequence shown here is derived from an EMBL/GenBank/DDBJ whole genome shotgun (WGS) entry which is preliminary data.</text>
</comment>
<dbReference type="InterPro" id="IPR011009">
    <property type="entry name" value="Kinase-like_dom_sf"/>
</dbReference>
<comment type="similarity">
    <text evidence="1">Belongs to the protein kinase superfamily. CAMK Ser/Thr protein kinase family. CHEK2 subfamily.</text>
</comment>
<organism evidence="3 4">
    <name type="scientific">Xylaria bambusicola</name>
    <dbReference type="NCBI Taxonomy" id="326684"/>
    <lineage>
        <taxon>Eukaryota</taxon>
        <taxon>Fungi</taxon>
        <taxon>Dikarya</taxon>
        <taxon>Ascomycota</taxon>
        <taxon>Pezizomycotina</taxon>
        <taxon>Sordariomycetes</taxon>
        <taxon>Xylariomycetidae</taxon>
        <taxon>Xylariales</taxon>
        <taxon>Xylariaceae</taxon>
        <taxon>Xylaria</taxon>
    </lineage>
</organism>
<gene>
    <name evidence="3" type="ORF">RRF57_003377</name>
</gene>
<dbReference type="Gene3D" id="1.10.510.10">
    <property type="entry name" value="Transferase(Phosphotransferase) domain 1"/>
    <property type="match status" value="1"/>
</dbReference>
<dbReference type="SMART" id="SM00220">
    <property type="entry name" value="S_TKc"/>
    <property type="match status" value="1"/>
</dbReference>
<reference evidence="3 4" key="1">
    <citation type="submission" date="2023-10" db="EMBL/GenBank/DDBJ databases">
        <title>Draft genome sequence of Xylaria bambusicola isolate GMP-LS, the root and basal stem rot pathogen of sugarcane in Indonesia.</title>
        <authorList>
            <person name="Selvaraj P."/>
            <person name="Muralishankar V."/>
            <person name="Muruganantham S."/>
            <person name="Sp S."/>
            <person name="Haryani S."/>
            <person name="Lau K.J.X."/>
            <person name="Naqvi N.I."/>
        </authorList>
    </citation>
    <scope>NUCLEOTIDE SEQUENCE [LARGE SCALE GENOMIC DNA]</scope>
    <source>
        <strain evidence="3">GMP-LS</strain>
    </source>
</reference>
<evidence type="ECO:0000313" key="4">
    <source>
        <dbReference type="Proteomes" id="UP001305414"/>
    </source>
</evidence>
<dbReference type="InterPro" id="IPR008984">
    <property type="entry name" value="SMAD_FHA_dom_sf"/>
</dbReference>
<dbReference type="PROSITE" id="PS00108">
    <property type="entry name" value="PROTEIN_KINASE_ST"/>
    <property type="match status" value="1"/>
</dbReference>
<evidence type="ECO:0000313" key="3">
    <source>
        <dbReference type="EMBL" id="KAK5627662.1"/>
    </source>
</evidence>
<dbReference type="InterPro" id="IPR000719">
    <property type="entry name" value="Prot_kinase_dom"/>
</dbReference>
<name>A0AAN7Z2Q7_9PEZI</name>